<dbReference type="PANTHER" id="PTHR47766">
    <property type="entry name" value="PROTEIN EFR3"/>
    <property type="match status" value="1"/>
</dbReference>
<comment type="similarity">
    <text evidence="1">Belongs to the EFR3 family.</text>
</comment>
<comment type="caution">
    <text evidence="3">The sequence shown here is derived from an EMBL/GenBank/DDBJ whole genome shotgun (WGS) entry which is preliminary data.</text>
</comment>
<gene>
    <name evidence="3" type="primary">EFR3_0</name>
    <name evidence="3" type="ORF">A0J61_04977</name>
</gene>
<keyword evidence="4" id="KW-1185">Reference proteome</keyword>
<feature type="compositionally biased region" description="Polar residues" evidence="2">
    <location>
        <begin position="802"/>
        <end position="816"/>
    </location>
</feature>
<dbReference type="InParanoid" id="A0A1C7ND57"/>
<dbReference type="FunCoup" id="A0A1C7ND57">
    <property type="interactions" value="1"/>
</dbReference>
<feature type="region of interest" description="Disordered" evidence="2">
    <location>
        <begin position="753"/>
        <end position="781"/>
    </location>
</feature>
<evidence type="ECO:0000256" key="2">
    <source>
        <dbReference type="SAM" id="MobiDB-lite"/>
    </source>
</evidence>
<evidence type="ECO:0000313" key="3">
    <source>
        <dbReference type="EMBL" id="OBZ86968.1"/>
    </source>
</evidence>
<evidence type="ECO:0000313" key="4">
    <source>
        <dbReference type="Proteomes" id="UP000093000"/>
    </source>
</evidence>
<sequence>MSAVTCLPCINIKHATLINNCYPPVKEEKSMPHSSEQSYLLFYASSRPQKLTKVGSFLQKKVARDIRKGRKSHNLVSLHIIKALIQTCHRDLNLFSKYIIAIFSMLLDTRDLDIIDLTCEDFIVFCSYHDGSTLAVDTQFRADYETLLEKFAGFCTYNNNDTLFALKMQYIGHRAIQAAITSSALQSSDFETQLNILFPPLIVTLGSDPKKAMISTSGIDTRISVFDLPTIDNHLIESIAAYTISLLFSKLIASSVRSSLKPLFKYLNETHAWSSPEFAVNMLKLILESLQAQYRYILVSEVMAQIDQMKPDDLTDKHAALVCILDTILNADIPLIGISVLEVQNSIFHLLIRTTPHHPFDPSLAQQDHATTIQHGLVHSMGGLASHTYYDNQLSDMVGYLIPKLKSNTLLEEVEGMPLEAYRVIVLSCLDSVVQGLKKTSASSTWTGSGQVEQEKDTLFLPEGIQAPFDTWTPGLSLLHDKDPKTRIRFSQVLYRFLHAIPVNASAESTHKYPSSSGPLNYLNTANFLTKLAYHLMDWAVLSDFNLSDLKAFYGLLCIANCKFGMDATVLLIPLVFRLQEMIQQETITGKARQEGLLFALIQWLDEIAQFYQIQPMIDYVHPIGSNMYPYRLTELSQSAEDFPDRQPDSFVWIDRTKIVDCMSNHSELRDETDTHGLDLEAKLFAEWDSDAFLQRTQYKRIQITPKPEEHKLKLASPWEDLENKLSFPFNEKSNPSIRVSNLKEALVGQLVADDETDSSQSNSVPSSRSTKATSPPVIKKRTTADLNALLNELSLPHDQSAHSNVSLVNPPYASS</sequence>
<dbReference type="PANTHER" id="PTHR47766:SF1">
    <property type="entry name" value="PROTEIN EFR3"/>
    <property type="match status" value="1"/>
</dbReference>
<feature type="compositionally biased region" description="Low complexity" evidence="2">
    <location>
        <begin position="759"/>
        <end position="770"/>
    </location>
</feature>
<dbReference type="Pfam" id="PF21072">
    <property type="entry name" value="EFR3"/>
    <property type="match status" value="1"/>
</dbReference>
<dbReference type="STRING" id="101091.A0A1C7ND57"/>
<dbReference type="OrthoDB" id="19232at2759"/>
<dbReference type="InterPro" id="IPR039786">
    <property type="entry name" value="EFR3"/>
</dbReference>
<organism evidence="3 4">
    <name type="scientific">Choanephora cucurbitarum</name>
    <dbReference type="NCBI Taxonomy" id="101091"/>
    <lineage>
        <taxon>Eukaryota</taxon>
        <taxon>Fungi</taxon>
        <taxon>Fungi incertae sedis</taxon>
        <taxon>Mucoromycota</taxon>
        <taxon>Mucoromycotina</taxon>
        <taxon>Mucoromycetes</taxon>
        <taxon>Mucorales</taxon>
        <taxon>Mucorineae</taxon>
        <taxon>Choanephoraceae</taxon>
        <taxon>Choanephoroideae</taxon>
        <taxon>Choanephora</taxon>
    </lineage>
</organism>
<dbReference type="AlphaFoldDB" id="A0A1C7ND57"/>
<proteinExistence type="inferred from homology"/>
<evidence type="ECO:0000256" key="1">
    <source>
        <dbReference type="ARBA" id="ARBA00010216"/>
    </source>
</evidence>
<dbReference type="GO" id="GO:0072659">
    <property type="term" value="P:protein localization to plasma membrane"/>
    <property type="evidence" value="ECO:0007669"/>
    <property type="project" value="InterPro"/>
</dbReference>
<dbReference type="EMBL" id="LUGH01000256">
    <property type="protein sequence ID" value="OBZ86968.1"/>
    <property type="molecule type" value="Genomic_DNA"/>
</dbReference>
<reference evidence="3 4" key="1">
    <citation type="submission" date="2016-03" db="EMBL/GenBank/DDBJ databases">
        <title>Choanephora cucurbitarum.</title>
        <authorList>
            <person name="Min B."/>
            <person name="Park H."/>
            <person name="Park J.-H."/>
            <person name="Shin H.-D."/>
            <person name="Choi I.-G."/>
        </authorList>
    </citation>
    <scope>NUCLEOTIDE SEQUENCE [LARGE SCALE GENOMIC DNA]</scope>
    <source>
        <strain evidence="3 4">KUS-F28377</strain>
    </source>
</reference>
<dbReference type="Proteomes" id="UP000093000">
    <property type="component" value="Unassembled WGS sequence"/>
</dbReference>
<feature type="region of interest" description="Disordered" evidence="2">
    <location>
        <begin position="796"/>
        <end position="816"/>
    </location>
</feature>
<accession>A0A1C7ND57</accession>
<protein>
    <submittedName>
        <fullName evidence="3">Protein EFR3</fullName>
    </submittedName>
</protein>
<name>A0A1C7ND57_9FUNG</name>
<dbReference type="InterPro" id="IPR049150">
    <property type="entry name" value="EFR3_HEAT-like_rpt"/>
</dbReference>